<reference evidence="2" key="1">
    <citation type="submission" date="2012-11" db="EMBL/GenBank/DDBJ databases">
        <authorList>
            <person name="Singh A."/>
            <person name="Pinnaka A.K."/>
            <person name="Vaidya B."/>
        </authorList>
    </citation>
    <scope>NUCLEOTIDE SEQUENCE [LARGE SCALE GENOMIC DNA]</scope>
    <source>
        <strain evidence="2">AK23</strain>
    </source>
</reference>
<accession>W9VHG1</accession>
<proteinExistence type="predicted"/>
<evidence type="ECO:0000313" key="1">
    <source>
        <dbReference type="EMBL" id="EXJ10070.1"/>
    </source>
</evidence>
<dbReference type="AlphaFoldDB" id="W9VHG1"/>
<reference evidence="1 2" key="2">
    <citation type="journal article" date="2015" name="Syst. Appl. Microbiol.">
        <title>Nitrincola nitratireducens sp. nov. isolated from a haloalkaline crater lake.</title>
        <authorList>
            <person name="Singh A."/>
            <person name="Vaidya B."/>
            <person name="Tanuku N.R."/>
            <person name="Pinnaka A.K."/>
        </authorList>
    </citation>
    <scope>NUCLEOTIDE SEQUENCE [LARGE SCALE GENOMIC DNA]</scope>
    <source>
        <strain evidence="1 2">AK23</strain>
    </source>
</reference>
<comment type="caution">
    <text evidence="1">The sequence shown here is derived from an EMBL/GenBank/DDBJ whole genome shotgun (WGS) entry which is preliminary data.</text>
</comment>
<organism evidence="1 2">
    <name type="scientific">Nitrincola nitratireducens</name>
    <dbReference type="NCBI Taxonomy" id="1229521"/>
    <lineage>
        <taxon>Bacteria</taxon>
        <taxon>Pseudomonadati</taxon>
        <taxon>Pseudomonadota</taxon>
        <taxon>Gammaproteobacteria</taxon>
        <taxon>Oceanospirillales</taxon>
        <taxon>Oceanospirillaceae</taxon>
        <taxon>Nitrincola</taxon>
    </lineage>
</organism>
<protein>
    <submittedName>
        <fullName evidence="1">Uncharacterized protein</fullName>
    </submittedName>
</protein>
<evidence type="ECO:0000313" key="2">
    <source>
        <dbReference type="Proteomes" id="UP000019464"/>
    </source>
</evidence>
<keyword evidence="2" id="KW-1185">Reference proteome</keyword>
<dbReference type="EMBL" id="AONB01000017">
    <property type="protein sequence ID" value="EXJ10070.1"/>
    <property type="molecule type" value="Genomic_DNA"/>
</dbReference>
<dbReference type="Proteomes" id="UP000019464">
    <property type="component" value="Unassembled WGS sequence"/>
</dbReference>
<name>W9VHG1_9GAMM</name>
<gene>
    <name evidence="1" type="ORF">D791_03043</name>
</gene>
<sequence length="42" mass="4765">MAVTVECEIVSAEEEIFRGKVEFVSVTGSWVTWVLCPVTLRY</sequence>